<evidence type="ECO:0000313" key="3">
    <source>
        <dbReference type="Proteomes" id="UP000635606"/>
    </source>
</evidence>
<name>A0A8J3ZLV6_9ACTN</name>
<dbReference type="RefSeq" id="WP_239160038.1">
    <property type="nucleotide sequence ID" value="NZ_BOPH01000020.1"/>
</dbReference>
<keyword evidence="3" id="KW-1185">Reference proteome</keyword>
<comment type="caution">
    <text evidence="2">The sequence shown here is derived from an EMBL/GenBank/DDBJ whole genome shotgun (WGS) entry which is preliminary data.</text>
</comment>
<accession>A0A8J3ZLV6</accession>
<dbReference type="Pfam" id="PF00903">
    <property type="entry name" value="Glyoxalase"/>
    <property type="match status" value="1"/>
</dbReference>
<organism evidence="2 3">
    <name type="scientific">Virgisporangium ochraceum</name>
    <dbReference type="NCBI Taxonomy" id="65505"/>
    <lineage>
        <taxon>Bacteria</taxon>
        <taxon>Bacillati</taxon>
        <taxon>Actinomycetota</taxon>
        <taxon>Actinomycetes</taxon>
        <taxon>Micromonosporales</taxon>
        <taxon>Micromonosporaceae</taxon>
        <taxon>Virgisporangium</taxon>
    </lineage>
</organism>
<gene>
    <name evidence="2" type="ORF">Voc01_016110</name>
</gene>
<proteinExistence type="predicted"/>
<reference evidence="2" key="1">
    <citation type="submission" date="2021-01" db="EMBL/GenBank/DDBJ databases">
        <title>Whole genome shotgun sequence of Virgisporangium ochraceum NBRC 16418.</title>
        <authorList>
            <person name="Komaki H."/>
            <person name="Tamura T."/>
        </authorList>
    </citation>
    <scope>NUCLEOTIDE SEQUENCE</scope>
    <source>
        <strain evidence="2">NBRC 16418</strain>
    </source>
</reference>
<dbReference type="InterPro" id="IPR004360">
    <property type="entry name" value="Glyas_Fos-R_dOase_dom"/>
</dbReference>
<evidence type="ECO:0000259" key="1">
    <source>
        <dbReference type="Pfam" id="PF00903"/>
    </source>
</evidence>
<dbReference type="SUPFAM" id="SSF54593">
    <property type="entry name" value="Glyoxalase/Bleomycin resistance protein/Dihydroxybiphenyl dioxygenase"/>
    <property type="match status" value="1"/>
</dbReference>
<dbReference type="Gene3D" id="3.30.720.110">
    <property type="match status" value="1"/>
</dbReference>
<dbReference type="Proteomes" id="UP000635606">
    <property type="component" value="Unassembled WGS sequence"/>
</dbReference>
<sequence length="79" mass="8591">MTQIAVHLVVDDPEVADVDAVWDRATAAGATAFEPPHDAFRGDRTAQFLDPSGHRWAVNRHLRDVSAEELAAHVADSFA</sequence>
<evidence type="ECO:0000313" key="2">
    <source>
        <dbReference type="EMBL" id="GIJ66694.1"/>
    </source>
</evidence>
<dbReference type="EMBL" id="BOPH01000020">
    <property type="protein sequence ID" value="GIJ66694.1"/>
    <property type="molecule type" value="Genomic_DNA"/>
</dbReference>
<feature type="domain" description="Glyoxalase/fosfomycin resistance/dioxygenase" evidence="1">
    <location>
        <begin position="13"/>
        <end position="57"/>
    </location>
</feature>
<dbReference type="AlphaFoldDB" id="A0A8J3ZLV6"/>
<protein>
    <recommendedName>
        <fullName evidence="1">Glyoxalase/fosfomycin resistance/dioxygenase domain-containing protein</fullName>
    </recommendedName>
</protein>
<dbReference type="InterPro" id="IPR029068">
    <property type="entry name" value="Glyas_Bleomycin-R_OHBP_Dase"/>
</dbReference>